<dbReference type="Proteomes" id="UP000481421">
    <property type="component" value="Unassembled WGS sequence"/>
</dbReference>
<evidence type="ECO:0000313" key="2">
    <source>
        <dbReference type="EMBL" id="NEX44756.1"/>
    </source>
</evidence>
<evidence type="ECO:0000313" key="3">
    <source>
        <dbReference type="Proteomes" id="UP000481421"/>
    </source>
</evidence>
<dbReference type="AlphaFoldDB" id="A0A6B3RHN3"/>
<gene>
    <name evidence="2" type="ORF">G3572_00935</name>
</gene>
<organism evidence="2 3">
    <name type="scientific">Pseudotabrizicola algicola</name>
    <dbReference type="NCBI Taxonomy" id="2709381"/>
    <lineage>
        <taxon>Bacteria</taxon>
        <taxon>Pseudomonadati</taxon>
        <taxon>Pseudomonadota</taxon>
        <taxon>Alphaproteobacteria</taxon>
        <taxon>Rhodobacterales</taxon>
        <taxon>Paracoccaceae</taxon>
        <taxon>Pseudotabrizicola</taxon>
    </lineage>
</organism>
<feature type="chain" id="PRO_5025617696" evidence="1">
    <location>
        <begin position="25"/>
        <end position="132"/>
    </location>
</feature>
<sequence>MSYRAAAALQAAIYGVLSTAPALAGVLVFDATPPAENAGTFVLIGPEEVLDQSDKTGFGAEHRIAVSVISDASGFLTAKTLAGHVTDCLTGARPELGTGRVVGIRFVKAVAKRLADGDTRRIDLTFRVRIDL</sequence>
<evidence type="ECO:0000256" key="1">
    <source>
        <dbReference type="SAM" id="SignalP"/>
    </source>
</evidence>
<keyword evidence="1" id="KW-0732">Signal</keyword>
<comment type="caution">
    <text evidence="2">The sequence shown here is derived from an EMBL/GenBank/DDBJ whole genome shotgun (WGS) entry which is preliminary data.</text>
</comment>
<keyword evidence="3" id="KW-1185">Reference proteome</keyword>
<dbReference type="Gene3D" id="3.30.2000.30">
    <property type="match status" value="1"/>
</dbReference>
<dbReference type="Pfam" id="PF11367">
    <property type="entry name" value="Tail_completion_gp17"/>
    <property type="match status" value="1"/>
</dbReference>
<reference evidence="2 3" key="1">
    <citation type="submission" date="2020-02" db="EMBL/GenBank/DDBJ databases">
        <title>Rhodobacter algicola sp. nov., isolated from microalga culture.</title>
        <authorList>
            <person name="Park C.-Y."/>
        </authorList>
    </citation>
    <scope>NUCLEOTIDE SEQUENCE [LARGE SCALE GENOMIC DNA]</scope>
    <source>
        <strain evidence="2 3">ETT8</strain>
    </source>
</reference>
<dbReference type="RefSeq" id="WP_164608813.1">
    <property type="nucleotide sequence ID" value="NZ_JAAIKE010000001.1"/>
</dbReference>
<name>A0A6B3RHN3_9RHOB</name>
<proteinExistence type="predicted"/>
<dbReference type="InterPro" id="IPR021508">
    <property type="entry name" value="Gp17-like"/>
</dbReference>
<dbReference type="InterPro" id="IPR053745">
    <property type="entry name" value="Viral_Tail_Comp_sf"/>
</dbReference>
<protein>
    <submittedName>
        <fullName evidence="2">DUF3168 domain-containing protein</fullName>
    </submittedName>
</protein>
<accession>A0A6B3RHN3</accession>
<feature type="signal peptide" evidence="1">
    <location>
        <begin position="1"/>
        <end position="24"/>
    </location>
</feature>
<dbReference type="EMBL" id="JAAIKE010000001">
    <property type="protein sequence ID" value="NEX44756.1"/>
    <property type="molecule type" value="Genomic_DNA"/>
</dbReference>